<feature type="region of interest" description="Disordered" evidence="1">
    <location>
        <begin position="30"/>
        <end position="76"/>
    </location>
</feature>
<dbReference type="AlphaFoldDB" id="W9YZ81"/>
<feature type="compositionally biased region" description="Basic and acidic residues" evidence="1">
    <location>
        <begin position="368"/>
        <end position="377"/>
    </location>
</feature>
<proteinExistence type="predicted"/>
<dbReference type="eggNOG" id="ENOG502TKFR">
    <property type="taxonomic scope" value="Eukaryota"/>
</dbReference>
<evidence type="ECO:0000256" key="1">
    <source>
        <dbReference type="SAM" id="MobiDB-lite"/>
    </source>
</evidence>
<feature type="compositionally biased region" description="Polar residues" evidence="1">
    <location>
        <begin position="447"/>
        <end position="462"/>
    </location>
</feature>
<dbReference type="Proteomes" id="UP000019484">
    <property type="component" value="Unassembled WGS sequence"/>
</dbReference>
<name>W9YZ81_9EURO</name>
<dbReference type="HOGENOM" id="CLU_024696_0_0_1"/>
<reference evidence="2 3" key="1">
    <citation type="submission" date="2013-03" db="EMBL/GenBank/DDBJ databases">
        <title>The Genome Sequence of Capronia coronata CBS 617.96.</title>
        <authorList>
            <consortium name="The Broad Institute Genomics Platform"/>
            <person name="Cuomo C."/>
            <person name="de Hoog S."/>
            <person name="Gorbushina A."/>
            <person name="Walker B."/>
            <person name="Young S.K."/>
            <person name="Zeng Q."/>
            <person name="Gargeya S."/>
            <person name="Fitzgerald M."/>
            <person name="Haas B."/>
            <person name="Abouelleil A."/>
            <person name="Allen A.W."/>
            <person name="Alvarado L."/>
            <person name="Arachchi H.M."/>
            <person name="Berlin A.M."/>
            <person name="Chapman S.B."/>
            <person name="Gainer-Dewar J."/>
            <person name="Goldberg J."/>
            <person name="Griggs A."/>
            <person name="Gujja S."/>
            <person name="Hansen M."/>
            <person name="Howarth C."/>
            <person name="Imamovic A."/>
            <person name="Ireland A."/>
            <person name="Larimer J."/>
            <person name="McCowan C."/>
            <person name="Murphy C."/>
            <person name="Pearson M."/>
            <person name="Poon T.W."/>
            <person name="Priest M."/>
            <person name="Roberts A."/>
            <person name="Saif S."/>
            <person name="Shea T."/>
            <person name="Sisk P."/>
            <person name="Sykes S."/>
            <person name="Wortman J."/>
            <person name="Nusbaum C."/>
            <person name="Birren B."/>
        </authorList>
    </citation>
    <scope>NUCLEOTIDE SEQUENCE [LARGE SCALE GENOMIC DNA]</scope>
    <source>
        <strain evidence="2 3">CBS 617.96</strain>
    </source>
</reference>
<feature type="compositionally biased region" description="Polar residues" evidence="1">
    <location>
        <begin position="30"/>
        <end position="40"/>
    </location>
</feature>
<feature type="compositionally biased region" description="Polar residues" evidence="1">
    <location>
        <begin position="386"/>
        <end position="404"/>
    </location>
</feature>
<dbReference type="RefSeq" id="XP_007722095.1">
    <property type="nucleotide sequence ID" value="XM_007723905.1"/>
</dbReference>
<gene>
    <name evidence="2" type="ORF">A1O1_02997</name>
</gene>
<keyword evidence="3" id="KW-1185">Reference proteome</keyword>
<feature type="region of interest" description="Disordered" evidence="1">
    <location>
        <begin position="362"/>
        <end position="404"/>
    </location>
</feature>
<dbReference type="EMBL" id="AMWN01000002">
    <property type="protein sequence ID" value="EXJ94601.1"/>
    <property type="molecule type" value="Genomic_DNA"/>
</dbReference>
<dbReference type="OrthoDB" id="3557758at2759"/>
<protein>
    <submittedName>
        <fullName evidence="2">Uncharacterized protein</fullName>
    </submittedName>
</protein>
<organism evidence="2 3">
    <name type="scientific">Capronia coronata CBS 617.96</name>
    <dbReference type="NCBI Taxonomy" id="1182541"/>
    <lineage>
        <taxon>Eukaryota</taxon>
        <taxon>Fungi</taxon>
        <taxon>Dikarya</taxon>
        <taxon>Ascomycota</taxon>
        <taxon>Pezizomycotina</taxon>
        <taxon>Eurotiomycetes</taxon>
        <taxon>Chaetothyriomycetidae</taxon>
        <taxon>Chaetothyriales</taxon>
        <taxon>Herpotrichiellaceae</taxon>
        <taxon>Capronia</taxon>
    </lineage>
</organism>
<accession>W9YZ81</accession>
<feature type="compositionally biased region" description="Low complexity" evidence="1">
    <location>
        <begin position="237"/>
        <end position="253"/>
    </location>
</feature>
<feature type="region of interest" description="Disordered" evidence="1">
    <location>
        <begin position="444"/>
        <end position="466"/>
    </location>
</feature>
<evidence type="ECO:0000313" key="3">
    <source>
        <dbReference type="Proteomes" id="UP000019484"/>
    </source>
</evidence>
<feature type="compositionally biased region" description="Polar residues" evidence="1">
    <location>
        <begin position="166"/>
        <end position="189"/>
    </location>
</feature>
<sequence>MSQPSSTSSECLLPYKDRGMRDLSGIQQQFHLQELSTQSLDRPEGLSAPARDRSVGHPMGIPKSKTMSSLLSSPRVATPRRRLLQPLGPPLPRTQTLGSLSCFGPASLTPSPRKAPYVAMPSFHRRHDTSEINMTDALQESRMTEKEVQMMKQVQREAAANRTRLRNSFGNSPQKGNSGPDRSQISGPPTSKGIEDIATIRLPANDSGNARHLGGFQRSSHHGPFLFVNSTMANSNGPDDGPPTTTTVGSTASSCQSEGMNHINQVYSAENSQYWTGRYVSLCDHLRTEEMSQAKSLSPLDTTNRKAEHLLDNREKDRMRTALNELKGSCRTKEAVDSFEDFEIQLLKKFGVSRQTLHRTGNFSVGDINHDRKEKIPGRAGLKPVTGSNAPQSPRNSSATTSRISSVNAEAVMSLRSSKFYGNGGFAKSKTTGNLASLLPTIPKKQPVSTSSSATMPSTEVKTSLRRRTSFFDRSPETLNESLKCRKDQAAPRAVEASRRSTPRFSSFGFPKSESQTRLLSSSRIAVRPEQDRCESKIRKVNAFDSVVGSLDCAMLESGHPLPPLPTRDTGSPRVHVVKVPGGGREKLVKSRRKVDRQISGEIVRNFLGAGMREVKKMGRRVGGWGGSSEDLLLPDYK</sequence>
<feature type="region of interest" description="Disordered" evidence="1">
    <location>
        <begin position="233"/>
        <end position="253"/>
    </location>
</feature>
<feature type="region of interest" description="Disordered" evidence="1">
    <location>
        <begin position="487"/>
        <end position="512"/>
    </location>
</feature>
<evidence type="ECO:0000313" key="2">
    <source>
        <dbReference type="EMBL" id="EXJ94601.1"/>
    </source>
</evidence>
<comment type="caution">
    <text evidence="2">The sequence shown here is derived from an EMBL/GenBank/DDBJ whole genome shotgun (WGS) entry which is preliminary data.</text>
</comment>
<feature type="region of interest" description="Disordered" evidence="1">
    <location>
        <begin position="152"/>
        <end position="193"/>
    </location>
</feature>
<dbReference type="GeneID" id="19157894"/>